<evidence type="ECO:0000256" key="1">
    <source>
        <dbReference type="ARBA" id="ARBA00004201"/>
    </source>
</evidence>
<dbReference type="GO" id="GO:0000932">
    <property type="term" value="C:P-body"/>
    <property type="evidence" value="ECO:0007669"/>
    <property type="project" value="UniProtKB-SubCell"/>
</dbReference>
<dbReference type="FunCoup" id="H2B076">
    <property type="interactions" value="100"/>
</dbReference>
<dbReference type="RefSeq" id="XP_003959161.1">
    <property type="nucleotide sequence ID" value="XM_003959112.1"/>
</dbReference>
<dbReference type="SUPFAM" id="SSF52317">
    <property type="entry name" value="Class I glutamine amidotransferase-like"/>
    <property type="match status" value="1"/>
</dbReference>
<proteinExistence type="inferred from homology"/>
<dbReference type="GO" id="GO:0019243">
    <property type="term" value="P:methylglyoxal catabolic process to D-lactate via S-lactoyl-glutathione"/>
    <property type="evidence" value="ECO:0007669"/>
    <property type="project" value="TreeGrafter"/>
</dbReference>
<gene>
    <name evidence="8" type="primary">KAFR0I02470</name>
    <name evidence="8" type="ORF">KAFR_0I02470</name>
</gene>
<keyword evidence="9" id="KW-1185">Reference proteome</keyword>
<dbReference type="Gene3D" id="3.40.50.880">
    <property type="match status" value="1"/>
</dbReference>
<dbReference type="GO" id="GO:0019172">
    <property type="term" value="F:glyoxalase III activity"/>
    <property type="evidence" value="ECO:0007669"/>
    <property type="project" value="UniProtKB-EC"/>
</dbReference>
<dbReference type="STRING" id="1071382.H2B076"/>
<dbReference type="GeneID" id="13883662"/>
<dbReference type="InParanoid" id="H2B076"/>
<dbReference type="FunFam" id="3.40.50.880:FF:000051">
    <property type="entry name" value="Glutathione-independent glyoxalase HSP31"/>
    <property type="match status" value="1"/>
</dbReference>
<evidence type="ECO:0000256" key="6">
    <source>
        <dbReference type="ARBA" id="ARBA00048082"/>
    </source>
</evidence>
<evidence type="ECO:0000256" key="3">
    <source>
        <dbReference type="ARBA" id="ARBA00023016"/>
    </source>
</evidence>
<evidence type="ECO:0000256" key="7">
    <source>
        <dbReference type="ARBA" id="ARBA00059996"/>
    </source>
</evidence>
<comment type="subcellular location">
    <subcellularLocation>
        <location evidence="1">Cytoplasm</location>
        <location evidence="1">P-body</location>
    </subcellularLocation>
</comment>
<dbReference type="GO" id="GO:0031669">
    <property type="term" value="P:cellular response to nutrient levels"/>
    <property type="evidence" value="ECO:0007669"/>
    <property type="project" value="UniProtKB-ARBA"/>
</dbReference>
<keyword evidence="3" id="KW-0346">Stress response</keyword>
<dbReference type="AlphaFoldDB" id="H2B076"/>
<dbReference type="eggNOG" id="ENOG502RZ3Y">
    <property type="taxonomic scope" value="Eukaryota"/>
</dbReference>
<evidence type="ECO:0000313" key="8">
    <source>
        <dbReference type="EMBL" id="CCF60026.1"/>
    </source>
</evidence>
<comment type="similarity">
    <text evidence="5">Belongs to the peptidase C56 family. HSP31-like subfamily.</text>
</comment>
<keyword evidence="4" id="KW-0456">Lyase</keyword>
<accession>H2B076</accession>
<dbReference type="KEGG" id="kaf:KAFR_0I02470"/>
<reference evidence="8 9" key="1">
    <citation type="journal article" date="2011" name="Proc. Natl. Acad. Sci. U.S.A.">
        <title>Evolutionary erosion of yeast sex chromosomes by mating-type switching accidents.</title>
        <authorList>
            <person name="Gordon J.L."/>
            <person name="Armisen D."/>
            <person name="Proux-Wera E."/>
            <person name="Oheigeartaigh S.S."/>
            <person name="Byrne K.P."/>
            <person name="Wolfe K.H."/>
        </authorList>
    </citation>
    <scope>NUCLEOTIDE SEQUENCE [LARGE SCALE GENOMIC DNA]</scope>
    <source>
        <strain evidence="9">ATCC 22294 / BCRC 22015 / CBS 2517 / CECT 1963 / NBRC 1671 / NRRL Y-8276</strain>
    </source>
</reference>
<organism evidence="8 9">
    <name type="scientific">Kazachstania africana (strain ATCC 22294 / BCRC 22015 / CBS 2517 / CECT 1963 / NBRC 1671 / NRRL Y-8276)</name>
    <name type="common">Yeast</name>
    <name type="synonym">Kluyveromyces africanus</name>
    <dbReference type="NCBI Taxonomy" id="1071382"/>
    <lineage>
        <taxon>Eukaryota</taxon>
        <taxon>Fungi</taxon>
        <taxon>Dikarya</taxon>
        <taxon>Ascomycota</taxon>
        <taxon>Saccharomycotina</taxon>
        <taxon>Saccharomycetes</taxon>
        <taxon>Saccharomycetales</taxon>
        <taxon>Saccharomycetaceae</taxon>
        <taxon>Kazachstania</taxon>
    </lineage>
</organism>
<protein>
    <recommendedName>
        <fullName evidence="2">D-lactate dehydratase</fullName>
        <ecNumber evidence="2">4.2.1.130</ecNumber>
    </recommendedName>
</protein>
<dbReference type="InterPro" id="IPR050325">
    <property type="entry name" value="Prot/Nucl_acid_deglycase"/>
</dbReference>
<dbReference type="CDD" id="cd03147">
    <property type="entry name" value="GATase1_Ydr533c_like"/>
    <property type="match status" value="1"/>
</dbReference>
<evidence type="ECO:0000256" key="4">
    <source>
        <dbReference type="ARBA" id="ARBA00023239"/>
    </source>
</evidence>
<comment type="catalytic activity">
    <reaction evidence="6">
        <text>methylglyoxal + H2O = (R)-lactate + H(+)</text>
        <dbReference type="Rhea" id="RHEA:27754"/>
        <dbReference type="ChEBI" id="CHEBI:15377"/>
        <dbReference type="ChEBI" id="CHEBI:15378"/>
        <dbReference type="ChEBI" id="CHEBI:16004"/>
        <dbReference type="ChEBI" id="CHEBI:17158"/>
        <dbReference type="EC" id="4.2.1.130"/>
    </reaction>
</comment>
<evidence type="ECO:0000313" key="9">
    <source>
        <dbReference type="Proteomes" id="UP000005220"/>
    </source>
</evidence>
<dbReference type="InterPro" id="IPR029062">
    <property type="entry name" value="Class_I_gatase-like"/>
</dbReference>
<dbReference type="Proteomes" id="UP000005220">
    <property type="component" value="Chromosome 9"/>
</dbReference>
<dbReference type="HOGENOM" id="CLU_070319_1_0_1"/>
<evidence type="ECO:0000256" key="2">
    <source>
        <dbReference type="ARBA" id="ARBA00013134"/>
    </source>
</evidence>
<dbReference type="EMBL" id="HE650829">
    <property type="protein sequence ID" value="CCF60026.1"/>
    <property type="molecule type" value="Genomic_DNA"/>
</dbReference>
<comment type="function">
    <text evidence="7">Catalyzes the conversion of methylglyoxal (MG) to D-lactate in a single glutathione (GSH)-independent step. May play a role in detoxifying endogenously produced glyoxals. Involved in protection against reactive oxygen species (ROS). Important for viability in stationary phase. May negatively regulate TORC1 in response to nutrient limitation.</text>
</comment>
<dbReference type="EC" id="4.2.1.130" evidence="2"/>
<evidence type="ECO:0000256" key="5">
    <source>
        <dbReference type="ARBA" id="ARBA00038493"/>
    </source>
</evidence>
<name>H2B076_KAZAF</name>
<dbReference type="PANTHER" id="PTHR48094">
    <property type="entry name" value="PROTEIN/NUCLEIC ACID DEGLYCASE DJ-1-RELATED"/>
    <property type="match status" value="1"/>
</dbReference>
<sequence length="241" mass="26265">MVANKRALIALTSYHGPLYADGSKTGVFFVEALHPFKNYRARGYEVDFVSETGTFGWDDHSLTEDFLNGQDKKDYETKDSDLYKALAKVKKPSEINAADYSIFFASAGHGTLFDYPTAKGLQSLAADIYDKGGIVAAVCHGPAIFDGLNDKKTGKNILNGKAITGFTDIGETMLGVDTIMKEMNLLSVEDIAKKYNVKFLSPIGPWDDYSITDDRIITGVNPASAGSTATRSMDALEKQMN</sequence>
<dbReference type="OrthoDB" id="543156at2759"/>
<dbReference type="PANTHER" id="PTHR48094:SF11">
    <property type="entry name" value="GLUTATHIONE-INDEPENDENT GLYOXALASE HSP31-RELATED"/>
    <property type="match status" value="1"/>
</dbReference>